<proteinExistence type="predicted"/>
<dbReference type="GeneID" id="85319312"/>
<dbReference type="EMBL" id="JAUIRO010000008">
    <property type="protein sequence ID" value="KAK0703074.1"/>
    <property type="molecule type" value="Genomic_DNA"/>
</dbReference>
<feature type="non-terminal residue" evidence="1">
    <location>
        <position position="1"/>
    </location>
</feature>
<feature type="non-terminal residue" evidence="1">
    <location>
        <position position="87"/>
    </location>
</feature>
<evidence type="ECO:0000313" key="2">
    <source>
        <dbReference type="Proteomes" id="UP001172101"/>
    </source>
</evidence>
<name>A0AA39ZT74_9PEZI</name>
<dbReference type="RefSeq" id="XP_060289933.1">
    <property type="nucleotide sequence ID" value="XM_060436042.1"/>
</dbReference>
<protein>
    <submittedName>
        <fullName evidence="1">Uncharacterized protein</fullName>
    </submittedName>
</protein>
<dbReference type="Proteomes" id="UP001172101">
    <property type="component" value="Unassembled WGS sequence"/>
</dbReference>
<gene>
    <name evidence="1" type="ORF">B0T26DRAFT_619410</name>
</gene>
<organism evidence="1 2">
    <name type="scientific">Lasiosphaeria miniovina</name>
    <dbReference type="NCBI Taxonomy" id="1954250"/>
    <lineage>
        <taxon>Eukaryota</taxon>
        <taxon>Fungi</taxon>
        <taxon>Dikarya</taxon>
        <taxon>Ascomycota</taxon>
        <taxon>Pezizomycotina</taxon>
        <taxon>Sordariomycetes</taxon>
        <taxon>Sordariomycetidae</taxon>
        <taxon>Sordariales</taxon>
        <taxon>Lasiosphaeriaceae</taxon>
        <taxon>Lasiosphaeria</taxon>
    </lineage>
</organism>
<keyword evidence="2" id="KW-1185">Reference proteome</keyword>
<evidence type="ECO:0000313" key="1">
    <source>
        <dbReference type="EMBL" id="KAK0703074.1"/>
    </source>
</evidence>
<accession>A0AA39ZT74</accession>
<sequence length="87" mass="10372">DLKEKGKRIDEDSDGFFRAGMPFIFTYGLLYNIRTNGTRSLCVPHNMIGRILEALHDEKQYFADERMLYDLRRLSIHNKTYHVKEYV</sequence>
<dbReference type="AlphaFoldDB" id="A0AA39ZT74"/>
<comment type="caution">
    <text evidence="1">The sequence shown here is derived from an EMBL/GenBank/DDBJ whole genome shotgun (WGS) entry which is preliminary data.</text>
</comment>
<reference evidence="1" key="1">
    <citation type="submission" date="2023-06" db="EMBL/GenBank/DDBJ databases">
        <title>Genome-scale phylogeny and comparative genomics of the fungal order Sordariales.</title>
        <authorList>
            <consortium name="Lawrence Berkeley National Laboratory"/>
            <person name="Hensen N."/>
            <person name="Bonometti L."/>
            <person name="Westerberg I."/>
            <person name="Brannstrom I.O."/>
            <person name="Guillou S."/>
            <person name="Cros-Aarteil S."/>
            <person name="Calhoun S."/>
            <person name="Haridas S."/>
            <person name="Kuo A."/>
            <person name="Mondo S."/>
            <person name="Pangilinan J."/>
            <person name="Riley R."/>
            <person name="LaButti K."/>
            <person name="Andreopoulos B."/>
            <person name="Lipzen A."/>
            <person name="Chen C."/>
            <person name="Yanf M."/>
            <person name="Daum C."/>
            <person name="Ng V."/>
            <person name="Clum A."/>
            <person name="Steindorff A."/>
            <person name="Ohm R."/>
            <person name="Martin F."/>
            <person name="Silar P."/>
            <person name="Natvig D."/>
            <person name="Lalanne C."/>
            <person name="Gautier V."/>
            <person name="Ament-velasquez S.L."/>
            <person name="Kruys A."/>
            <person name="Hutchinson M.I."/>
            <person name="Powell A.J."/>
            <person name="Barry K."/>
            <person name="Miller A.N."/>
            <person name="Grigoriev I.V."/>
            <person name="Debuchy R."/>
            <person name="Gladieux P."/>
            <person name="Thoren M.H."/>
            <person name="Johannesson H."/>
        </authorList>
    </citation>
    <scope>NUCLEOTIDE SEQUENCE</scope>
    <source>
        <strain evidence="1">SMH2392-1A</strain>
    </source>
</reference>